<dbReference type="AlphaFoldDB" id="A0A9D2GTC8"/>
<evidence type="ECO:0000313" key="3">
    <source>
        <dbReference type="Proteomes" id="UP000824176"/>
    </source>
</evidence>
<dbReference type="InterPro" id="IPR052755">
    <property type="entry name" value="Lysozyme_Inhibitor_LprI"/>
</dbReference>
<dbReference type="Proteomes" id="UP000824176">
    <property type="component" value="Unassembled WGS sequence"/>
</dbReference>
<reference evidence="2" key="1">
    <citation type="journal article" date="2021" name="PeerJ">
        <title>Extensive microbial diversity within the chicken gut microbiome revealed by metagenomics and culture.</title>
        <authorList>
            <person name="Gilroy R."/>
            <person name="Ravi A."/>
            <person name="Getino M."/>
            <person name="Pursley I."/>
            <person name="Horton D.L."/>
            <person name="Alikhan N.F."/>
            <person name="Baker D."/>
            <person name="Gharbi K."/>
            <person name="Hall N."/>
            <person name="Watson M."/>
            <person name="Adriaenssens E.M."/>
            <person name="Foster-Nyarko E."/>
            <person name="Jarju S."/>
            <person name="Secka A."/>
            <person name="Antonio M."/>
            <person name="Oren A."/>
            <person name="Chaudhuri R.R."/>
            <person name="La Ragione R."/>
            <person name="Hildebrand F."/>
            <person name="Pallen M.J."/>
        </authorList>
    </citation>
    <scope>NUCLEOTIDE SEQUENCE</scope>
    <source>
        <strain evidence="2">ChiW4-1371</strain>
    </source>
</reference>
<dbReference type="InterPro" id="IPR009739">
    <property type="entry name" value="LprI-like_N"/>
</dbReference>
<feature type="domain" description="Lysozyme inhibitor LprI-like N-terminal" evidence="1">
    <location>
        <begin position="31"/>
        <end position="89"/>
    </location>
</feature>
<accession>A0A9D2GTC8</accession>
<organism evidence="2 3">
    <name type="scientific">Candidatus Mucispirillum faecigallinarum</name>
    <dbReference type="NCBI Taxonomy" id="2838699"/>
    <lineage>
        <taxon>Bacteria</taxon>
        <taxon>Pseudomonadati</taxon>
        <taxon>Deferribacterota</taxon>
        <taxon>Deferribacteres</taxon>
        <taxon>Deferribacterales</taxon>
        <taxon>Mucispirillaceae</taxon>
        <taxon>Mucispirillum</taxon>
    </lineage>
</organism>
<dbReference type="PANTHER" id="PTHR37549:SF1">
    <property type="entry name" value="LIPOPROTEIN LPRI"/>
    <property type="match status" value="1"/>
</dbReference>
<sequence length="396" mass="46454">MNKLILSIVFLLYSSLISYAEEKIEPSFDCKKAGTKVEKMICSDAELAKSDKELNELYNKYLKFVTENLPDFKDVIIKSQRNWMKERNKITDIQNLKVFYNRIVYEFEQAFEPGFVPPFSSDYNEEDVAYYWKYKPISFYFKNGYVKDTKNPVYLLYNDDEICQNIQTLKILDFKDFKARAEVLEDFYAEQDNGTLEATTSMAYRAVNTYVTKYDNGYFAVNNSDFSVSFKYMKKNDKGYYIPHIKRTYYGHDYKKLPKSLIWGNIVLMQQERPLNDGSSSAKNSINMFDIPVIYKNKVYIQGFTVYDDIEYSGIDYDKNPPVFNKSEAVKIVSPLVRIFSYNNDGSLKLACVYTENKDDLNKKYSSYLNTFSEFEAGGHISHYMDKTPANFLDYF</sequence>
<proteinExistence type="predicted"/>
<evidence type="ECO:0000259" key="1">
    <source>
        <dbReference type="Pfam" id="PF07007"/>
    </source>
</evidence>
<dbReference type="PANTHER" id="PTHR37549">
    <property type="entry name" value="LIPOPROTEIN LPRI"/>
    <property type="match status" value="1"/>
</dbReference>
<gene>
    <name evidence="2" type="ORF">H9804_07065</name>
</gene>
<reference evidence="2" key="2">
    <citation type="submission" date="2021-04" db="EMBL/GenBank/DDBJ databases">
        <authorList>
            <person name="Gilroy R."/>
        </authorList>
    </citation>
    <scope>NUCLEOTIDE SEQUENCE</scope>
    <source>
        <strain evidence="2">ChiW4-1371</strain>
    </source>
</reference>
<evidence type="ECO:0000313" key="2">
    <source>
        <dbReference type="EMBL" id="HIZ89688.1"/>
    </source>
</evidence>
<protein>
    <submittedName>
        <fullName evidence="2">DUF1311 domain-containing protein</fullName>
    </submittedName>
</protein>
<name>A0A9D2GTC8_9BACT</name>
<dbReference type="EMBL" id="DXAQ01000108">
    <property type="protein sequence ID" value="HIZ89688.1"/>
    <property type="molecule type" value="Genomic_DNA"/>
</dbReference>
<comment type="caution">
    <text evidence="2">The sequence shown here is derived from an EMBL/GenBank/DDBJ whole genome shotgun (WGS) entry which is preliminary data.</text>
</comment>
<dbReference type="Gene3D" id="1.20.1270.180">
    <property type="match status" value="1"/>
</dbReference>
<dbReference type="GO" id="GO:0005576">
    <property type="term" value="C:extracellular region"/>
    <property type="evidence" value="ECO:0007669"/>
    <property type="project" value="TreeGrafter"/>
</dbReference>
<dbReference type="Pfam" id="PF07007">
    <property type="entry name" value="LprI"/>
    <property type="match status" value="1"/>
</dbReference>